<proteinExistence type="inferred from homology"/>
<dbReference type="CDD" id="cd00609">
    <property type="entry name" value="AAT_like"/>
    <property type="match status" value="1"/>
</dbReference>
<dbReference type="GO" id="GO:0008483">
    <property type="term" value="F:transaminase activity"/>
    <property type="evidence" value="ECO:0007669"/>
    <property type="project" value="UniProtKB-KW"/>
</dbReference>
<dbReference type="InterPro" id="IPR050596">
    <property type="entry name" value="AspAT/PAT-like"/>
</dbReference>
<dbReference type="SUPFAM" id="SSF53383">
    <property type="entry name" value="PLP-dependent transferases"/>
    <property type="match status" value="1"/>
</dbReference>
<dbReference type="InterPro" id="IPR004838">
    <property type="entry name" value="NHTrfase_class1_PyrdxlP-BS"/>
</dbReference>
<evidence type="ECO:0000256" key="3">
    <source>
        <dbReference type="ARBA" id="ARBA00022576"/>
    </source>
</evidence>
<dbReference type="InterPro" id="IPR015421">
    <property type="entry name" value="PyrdxlP-dep_Trfase_major"/>
</dbReference>
<comment type="cofactor">
    <cofactor evidence="1 6">
        <name>pyridoxal 5'-phosphate</name>
        <dbReference type="ChEBI" id="CHEBI:597326"/>
    </cofactor>
</comment>
<reference evidence="8 9" key="1">
    <citation type="submission" date="2018-07" db="EMBL/GenBank/DDBJ databases">
        <title>Genome-based reclassification of Weissella jogaejeotgali as Weissella thailandensis.</title>
        <authorList>
            <person name="Chun J."/>
            <person name="Kim B.-Y."/>
            <person name="Kwak M.-J."/>
        </authorList>
    </citation>
    <scope>NUCLEOTIDE SEQUENCE [LARGE SCALE GENOMIC DNA]</scope>
    <source>
        <strain evidence="8 9">KCTC 3751</strain>
    </source>
</reference>
<evidence type="ECO:0000256" key="2">
    <source>
        <dbReference type="ARBA" id="ARBA00007441"/>
    </source>
</evidence>
<dbReference type="Pfam" id="PF00155">
    <property type="entry name" value="Aminotran_1_2"/>
    <property type="match status" value="1"/>
</dbReference>
<dbReference type="EC" id="2.6.1.-" evidence="6"/>
<protein>
    <recommendedName>
        <fullName evidence="6">Aminotransferase</fullName>
        <ecNumber evidence="6">2.6.1.-</ecNumber>
    </recommendedName>
</protein>
<dbReference type="EMBL" id="QRAY01000004">
    <property type="protein sequence ID" value="RDS59955.1"/>
    <property type="molecule type" value="Genomic_DNA"/>
</dbReference>
<dbReference type="InterPro" id="IPR004839">
    <property type="entry name" value="Aminotransferase_I/II_large"/>
</dbReference>
<dbReference type="Gene3D" id="3.40.640.10">
    <property type="entry name" value="Type I PLP-dependent aspartate aminotransferase-like (Major domain)"/>
    <property type="match status" value="1"/>
</dbReference>
<organism evidence="8 9">
    <name type="scientific">Weissella thailandensis</name>
    <dbReference type="NCBI Taxonomy" id="89061"/>
    <lineage>
        <taxon>Bacteria</taxon>
        <taxon>Bacillati</taxon>
        <taxon>Bacillota</taxon>
        <taxon>Bacilli</taxon>
        <taxon>Lactobacillales</taxon>
        <taxon>Lactobacillaceae</taxon>
        <taxon>Weissella</taxon>
    </lineage>
</organism>
<evidence type="ECO:0000256" key="4">
    <source>
        <dbReference type="ARBA" id="ARBA00022679"/>
    </source>
</evidence>
<sequence>MRIHGGFHMARSLSNLFQNPAANIMSDIGKNAALMTDVINLSIGDPDMITPEPILNAAKDALTAGKTHYTASDGDPEYLDAIINFYQKNFNLTYAKENVRATVGAGHATFLAFGAILNPDDEVIIFSPYFSPYEVQIEAHHAKVVVVNCKAENNFQPTKEDIAAAITDKTKAILVNTPNNPTGAVYDQETLQALADLAKEHDFYLLADEVYWPFVYDDSDFVPLESLAPEHTLVAGSLSKVFAMTGFRIGYLIGPADVIAAAGLLNEGIDFSAPSISQAAGAYGLQHIDKITPALKAQFGERLEYVTTELNKLPWLKILPVAGSIYLFADISATGMDDVAFSNYLLEKTGVLVIPGQAFGEAGKGYIRIAVTQDMATLEKAVVAFSKLSF</sequence>
<comment type="similarity">
    <text evidence="2 6">Belongs to the class-I pyridoxal-phosphate-dependent aminotransferase family.</text>
</comment>
<keyword evidence="4 6" id="KW-0808">Transferase</keyword>
<dbReference type="PANTHER" id="PTHR46383">
    <property type="entry name" value="ASPARTATE AMINOTRANSFERASE"/>
    <property type="match status" value="1"/>
</dbReference>
<dbReference type="Proteomes" id="UP000254492">
    <property type="component" value="Unassembled WGS sequence"/>
</dbReference>
<dbReference type="Gene3D" id="3.90.1150.10">
    <property type="entry name" value="Aspartate Aminotransferase, domain 1"/>
    <property type="match status" value="1"/>
</dbReference>
<comment type="caution">
    <text evidence="8">The sequence shown here is derived from an EMBL/GenBank/DDBJ whole genome shotgun (WGS) entry which is preliminary data.</text>
</comment>
<feature type="domain" description="Aminotransferase class I/classII large" evidence="7">
    <location>
        <begin position="36"/>
        <end position="384"/>
    </location>
</feature>
<evidence type="ECO:0000256" key="5">
    <source>
        <dbReference type="ARBA" id="ARBA00022898"/>
    </source>
</evidence>
<evidence type="ECO:0000313" key="8">
    <source>
        <dbReference type="EMBL" id="RDS59955.1"/>
    </source>
</evidence>
<accession>A0ABX9I6V5</accession>
<dbReference type="PROSITE" id="PS00105">
    <property type="entry name" value="AA_TRANSFER_CLASS_1"/>
    <property type="match status" value="1"/>
</dbReference>
<dbReference type="InterPro" id="IPR015422">
    <property type="entry name" value="PyrdxlP-dep_Trfase_small"/>
</dbReference>
<evidence type="ECO:0000313" key="9">
    <source>
        <dbReference type="Proteomes" id="UP000254492"/>
    </source>
</evidence>
<evidence type="ECO:0000256" key="1">
    <source>
        <dbReference type="ARBA" id="ARBA00001933"/>
    </source>
</evidence>
<gene>
    <name evidence="8" type="ORF">DWV05_02870</name>
</gene>
<keyword evidence="5" id="KW-0663">Pyridoxal phosphate</keyword>
<keyword evidence="3 6" id="KW-0032">Aminotransferase</keyword>
<dbReference type="InterPro" id="IPR015424">
    <property type="entry name" value="PyrdxlP-dep_Trfase"/>
</dbReference>
<evidence type="ECO:0000256" key="6">
    <source>
        <dbReference type="RuleBase" id="RU000481"/>
    </source>
</evidence>
<evidence type="ECO:0000259" key="7">
    <source>
        <dbReference type="Pfam" id="PF00155"/>
    </source>
</evidence>
<name>A0ABX9I6V5_9LACO</name>
<keyword evidence="9" id="KW-1185">Reference proteome</keyword>